<organism evidence="1 2">
    <name type="scientific">Flavobacterium phage vB_FspS_mumin6-2</name>
    <dbReference type="NCBI Taxonomy" id="2686260"/>
    <lineage>
        <taxon>Viruses</taxon>
        <taxon>Duplodnaviria</taxon>
        <taxon>Heunggongvirae</taxon>
        <taxon>Uroviricota</taxon>
        <taxon>Caudoviricetes</taxon>
        <taxon>Muminvirus</taxon>
        <taxon>Muminvirus mumin</taxon>
    </lineage>
</organism>
<proteinExistence type="predicted"/>
<protein>
    <submittedName>
        <fullName evidence="1">Uncharacterized protein</fullName>
    </submittedName>
</protein>
<evidence type="ECO:0000313" key="2">
    <source>
        <dbReference type="Proteomes" id="UP000464609"/>
    </source>
</evidence>
<dbReference type="Proteomes" id="UP000464609">
    <property type="component" value="Segment"/>
</dbReference>
<sequence length="51" mass="6358">MENIKQLEFDYVLSSLELLISIEEFNQNEYKLKKLNEFKKYLKKWRNETTK</sequence>
<accession>A0A6B9LC89</accession>
<reference evidence="1 2" key="1">
    <citation type="journal article" date="2020" name="Viruses">
        <title>Diversity and Host Interactions Among Virulent and Temperate Baltic Sea Flavobacterium Phages.</title>
        <authorList>
            <person name="Nilsson E."/>
            <person name="Bayfield O.W."/>
            <person name="Lundin D."/>
            <person name="Antson A.A."/>
            <person name="Holmfeldt K."/>
        </authorList>
    </citation>
    <scope>NUCLEOTIDE SEQUENCE [LARGE SCALE GENOMIC DNA]</scope>
</reference>
<evidence type="ECO:0000313" key="1">
    <source>
        <dbReference type="EMBL" id="QHB39697.1"/>
    </source>
</evidence>
<gene>
    <name evidence="1" type="ORF">mumin62_gp023</name>
</gene>
<dbReference type="EMBL" id="MN812221">
    <property type="protein sequence ID" value="QHB39697.1"/>
    <property type="molecule type" value="Genomic_DNA"/>
</dbReference>
<name>A0A6B9LC89_9CAUD</name>